<gene>
    <name evidence="3" type="ORF">ACFPYL_18070</name>
</gene>
<feature type="domain" description="LTD" evidence="2">
    <location>
        <begin position="393"/>
        <end position="527"/>
    </location>
</feature>
<dbReference type="PROSITE" id="PS51841">
    <property type="entry name" value="LTD"/>
    <property type="match status" value="4"/>
</dbReference>
<proteinExistence type="predicted"/>
<dbReference type="EMBL" id="JBHSRJ010000008">
    <property type="protein sequence ID" value="MFC6044999.1"/>
    <property type="molecule type" value="Genomic_DNA"/>
</dbReference>
<dbReference type="RefSeq" id="WP_379157400.1">
    <property type="nucleotide sequence ID" value="NZ_JBHSRJ010000008.1"/>
</dbReference>
<dbReference type="InterPro" id="IPR001322">
    <property type="entry name" value="Lamin_tail_dom"/>
</dbReference>
<dbReference type="Proteomes" id="UP001596135">
    <property type="component" value="Unassembled WGS sequence"/>
</dbReference>
<dbReference type="InterPro" id="IPR032109">
    <property type="entry name" value="Big_3_5"/>
</dbReference>
<feature type="domain" description="LTD" evidence="2">
    <location>
        <begin position="530"/>
        <end position="645"/>
    </location>
</feature>
<evidence type="ECO:0000256" key="1">
    <source>
        <dbReference type="SAM" id="SignalP"/>
    </source>
</evidence>
<dbReference type="SUPFAM" id="SSF101898">
    <property type="entry name" value="NHL repeat"/>
    <property type="match status" value="1"/>
</dbReference>
<evidence type="ECO:0000313" key="4">
    <source>
        <dbReference type="Proteomes" id="UP001596135"/>
    </source>
</evidence>
<dbReference type="Gene3D" id="2.60.40.10">
    <property type="entry name" value="Immunoglobulins"/>
    <property type="match status" value="3"/>
</dbReference>
<dbReference type="InterPro" id="IPR013783">
    <property type="entry name" value="Ig-like_fold"/>
</dbReference>
<keyword evidence="4" id="KW-1185">Reference proteome</keyword>
<dbReference type="Pfam" id="PF16640">
    <property type="entry name" value="Big_3_5"/>
    <property type="match status" value="3"/>
</dbReference>
<dbReference type="InterPro" id="IPR027372">
    <property type="entry name" value="Phytase-like_dom"/>
</dbReference>
<feature type="domain" description="LTD" evidence="2">
    <location>
        <begin position="221"/>
        <end position="334"/>
    </location>
</feature>
<dbReference type="Gene3D" id="2.60.40.1260">
    <property type="entry name" value="Lamin Tail domain"/>
    <property type="match status" value="2"/>
</dbReference>
<accession>A0ABW1LMA2</accession>
<feature type="domain" description="LTD" evidence="2">
    <location>
        <begin position="29"/>
        <end position="153"/>
    </location>
</feature>
<dbReference type="Pfam" id="PF13449">
    <property type="entry name" value="Phytase-like"/>
    <property type="match status" value="1"/>
</dbReference>
<keyword evidence="1" id="KW-0732">Signal</keyword>
<dbReference type="Pfam" id="PF00932">
    <property type="entry name" value="LTD"/>
    <property type="match status" value="4"/>
</dbReference>
<organism evidence="3 4">
    <name type="scientific">Nocardioides hankookensis</name>
    <dbReference type="NCBI Taxonomy" id="443157"/>
    <lineage>
        <taxon>Bacteria</taxon>
        <taxon>Bacillati</taxon>
        <taxon>Actinomycetota</taxon>
        <taxon>Actinomycetes</taxon>
        <taxon>Propionibacteriales</taxon>
        <taxon>Nocardioidaceae</taxon>
        <taxon>Nocardioides</taxon>
    </lineage>
</organism>
<dbReference type="SUPFAM" id="SSF74853">
    <property type="entry name" value="Lamin A/C globular tail domain"/>
    <property type="match status" value="2"/>
</dbReference>
<name>A0ABW1LMA2_9ACTN</name>
<feature type="signal peptide" evidence="1">
    <location>
        <begin position="1"/>
        <end position="35"/>
    </location>
</feature>
<evidence type="ECO:0000259" key="2">
    <source>
        <dbReference type="PROSITE" id="PS51841"/>
    </source>
</evidence>
<sequence>MRSSLRGLAATLCTSVVAVSLPLVAVLAAPAPAGAAAAPGDIRITEWAYNGIEFFELTNVGRGAEDLTGWSYSDNHRTAAPSATALDLSAFGRVAPGESVIVSELPAPAFRAAWGLSDAVKVIGGNSVNLGGSDEVNVYDEDGVLVDRLTYGGATGSPTTSDSSAWVPQAELGTNTASAWVKSTAADAEGSWESTTAGFFGSPGTSTLGGYDAALNNSPDGLMRITEWEYDGSEYFELTNVGSVPQDMTGWSYSDSTRTPAPATASLDLSGFGTVAAGESVVVADVSAPDFRTAWGLDASVKVIGGNGVNLGRSDEINIYDADDALVDRLTYNDAGTGDVKGPRNNDSSAWVSAPALGANRASGWTKSSLGDAEGSWKHATLALYGSPGVSNFGTQQSPPEPPAETIKINEVESNGDVVGDWVELTNIGDSAVDVSGWTLEDAGDNPAVTIPNGTTIAPGAFYAIYTEIPGPGFGLGVDDTVTLYRDTTAVDSYSWSGGHAATTYGRCPDGTGEFRVTTVATRGAANACSPIRVNEVVTSGAPDQVEIVNLSSSPVDIAGWVVKDGTDVSPTTLPSPSVVPANGYLVVPTSATLDAADSVRLFDNTSALIDSATWTSDPTPSLGRCADGVGAFKVTEAATVGAANQCPGVVTEAWPGSPTVTVSDDAATFAQDASGLAFDRTEANTLWVAQNKLGTLWKMTKSGSTWVPASGWSKTPKYNDGSGAPDSEGITVGPDGAVYLATERDNSNSGASKNRVLRYDANAATGSTVNATDEWDINPLLPTLGANLGLEGITWVPDSFLVAGGFVDDSTDAAYQPSHYPAHGTGLYVVAVEGTGLLYVLALDQTAAVQETAHLVATVDPRLLTNAGPAGVMDVSYDPELGRLWAVCDDSCNGTTVQMKLDDGVFVVDHAYDRPAGMPNLNNEGFALAPQSTCVAGKKEVVWSDDGDTDTHSLRSGTFPCHSLASASGTPGSVAYGQPASVPVQVTATGATATGTVSLLDGATVLGSAELTAGAASVSVPAKTLAPGARSLAIRYDGDSKVAPASGTVVLTVTKSTGSVTADDASAAFGKALSLPVQVGSSASGVTPTGSVTVSAGASIVGIGTLSGGAATVSVPAGALAVGSHSLTVAYAGDSLVGPASDTLEVTVTKAAASVSAGDDSVVYGKAATIPVQVGTDGATPTGTVTVKAGSTVLGTATLSGGAADVSVPARALEPGRTTVTVEYAGDDTTAAGSTTATLAVTRAKSSLSKPTVAPARVVVKKTRAVLTVRVGATGVTPTGKVTISGGGLPRQTVTLRGGKAVVRLPAFRTAGVKTLSVSYAGDGFVSGDSATVRVKVVPKK</sequence>
<dbReference type="InterPro" id="IPR036415">
    <property type="entry name" value="Lamin_tail_dom_sf"/>
</dbReference>
<feature type="chain" id="PRO_5046360675" evidence="1">
    <location>
        <begin position="36"/>
        <end position="1342"/>
    </location>
</feature>
<reference evidence="4" key="1">
    <citation type="journal article" date="2019" name="Int. J. Syst. Evol. Microbiol.">
        <title>The Global Catalogue of Microorganisms (GCM) 10K type strain sequencing project: providing services to taxonomists for standard genome sequencing and annotation.</title>
        <authorList>
            <consortium name="The Broad Institute Genomics Platform"/>
            <consortium name="The Broad Institute Genome Sequencing Center for Infectious Disease"/>
            <person name="Wu L."/>
            <person name="Ma J."/>
        </authorList>
    </citation>
    <scope>NUCLEOTIDE SEQUENCE [LARGE SCALE GENOMIC DNA]</scope>
    <source>
        <strain evidence="4">CCUG 54522</strain>
    </source>
</reference>
<protein>
    <submittedName>
        <fullName evidence="3">Lamin tail domain-containing protein</fullName>
    </submittedName>
</protein>
<evidence type="ECO:0000313" key="3">
    <source>
        <dbReference type="EMBL" id="MFC6044999.1"/>
    </source>
</evidence>
<comment type="caution">
    <text evidence="3">The sequence shown here is derived from an EMBL/GenBank/DDBJ whole genome shotgun (WGS) entry which is preliminary data.</text>
</comment>